<accession>A0A1R4B4F5</accession>
<dbReference type="STRING" id="1918946.VPAL9027_01776"/>
<dbReference type="AlphaFoldDB" id="A0A1R4B4F5"/>
<name>A0A1R4B4F5_9VIBR</name>
<dbReference type="OrthoDB" id="1118033at2"/>
<reference evidence="1 2" key="1">
    <citation type="submission" date="2017-02" db="EMBL/GenBank/DDBJ databases">
        <authorList>
            <person name="Peterson S.W."/>
        </authorList>
    </citation>
    <scope>NUCLEOTIDE SEQUENCE [LARGE SCALE GENOMIC DNA]</scope>
    <source>
        <strain evidence="1 2">CECT 9027</strain>
    </source>
</reference>
<protein>
    <submittedName>
        <fullName evidence="1">Uncharacterized protein</fullName>
    </submittedName>
</protein>
<dbReference type="Proteomes" id="UP000189475">
    <property type="component" value="Unassembled WGS sequence"/>
</dbReference>
<proteinExistence type="predicted"/>
<evidence type="ECO:0000313" key="2">
    <source>
        <dbReference type="Proteomes" id="UP000189475"/>
    </source>
</evidence>
<keyword evidence="2" id="KW-1185">Reference proteome</keyword>
<evidence type="ECO:0000313" key="1">
    <source>
        <dbReference type="EMBL" id="SJL83797.1"/>
    </source>
</evidence>
<dbReference type="EMBL" id="FUFT01000005">
    <property type="protein sequence ID" value="SJL83797.1"/>
    <property type="molecule type" value="Genomic_DNA"/>
</dbReference>
<dbReference type="RefSeq" id="WP_077314212.1">
    <property type="nucleotide sequence ID" value="NZ_AP024888.1"/>
</dbReference>
<organism evidence="1 2">
    <name type="scientific">Vibrio palustris</name>
    <dbReference type="NCBI Taxonomy" id="1918946"/>
    <lineage>
        <taxon>Bacteria</taxon>
        <taxon>Pseudomonadati</taxon>
        <taxon>Pseudomonadota</taxon>
        <taxon>Gammaproteobacteria</taxon>
        <taxon>Vibrionales</taxon>
        <taxon>Vibrionaceae</taxon>
        <taxon>Vibrio</taxon>
    </lineage>
</organism>
<sequence>MQPQFTVQIDSFQKINQINNAWSNDDYRALMHIMSFDEDLDAMDATELREMCMMSLNDQGPEGAAAVVLTHLFPELPQGKIDQVSHDMLEDRYWEEYANCLYHERFFSAYALLREAFNGTFAEPTGVEMTLTVTGENEEDMTIFDTSPESSMVRLLAHGQGELALINRLYEDQIQGDQFPEAPGIVWQLQQIADNGASRQFSFISSYFWMEAFENMTSFNAASHADSDE</sequence>
<gene>
    <name evidence="1" type="ORF">VPAL9027_01776</name>
</gene>